<name>A0A2K3QK66_9HYPO</name>
<dbReference type="OrthoDB" id="4918669at2759"/>
<evidence type="ECO:0000313" key="3">
    <source>
        <dbReference type="Proteomes" id="UP000236621"/>
    </source>
</evidence>
<sequence length="234" mass="25172">MSLLHLLGTIANMEGSFQRPLHKLPTHASHTSLLDVTHLMGRLVAVAAAAGHRRAEPVPAALRHPPERGLDPRLLLLARHVYTTRRWHEAPLTLDTARGQDAGASVKSSSGSSSSRTTSGLRTDAVLGAVGSLFPIDQSEEWWTRVMALPRGADVDTEVLIMLVQAVCWIAGRRCIQIQCPPVTLIDVYQVSLDVAVGCKSERVTHVPGADPRLLENFCRCGAREAAMAASGGL</sequence>
<dbReference type="Proteomes" id="UP000236621">
    <property type="component" value="Unassembled WGS sequence"/>
</dbReference>
<feature type="region of interest" description="Disordered" evidence="1">
    <location>
        <begin position="98"/>
        <end position="119"/>
    </location>
</feature>
<evidence type="ECO:0000313" key="2">
    <source>
        <dbReference type="EMBL" id="PNY27936.1"/>
    </source>
</evidence>
<evidence type="ECO:0000256" key="1">
    <source>
        <dbReference type="SAM" id="MobiDB-lite"/>
    </source>
</evidence>
<proteinExistence type="predicted"/>
<feature type="compositionally biased region" description="Low complexity" evidence="1">
    <location>
        <begin position="108"/>
        <end position="119"/>
    </location>
</feature>
<dbReference type="AlphaFoldDB" id="A0A2K3QK66"/>
<reference evidence="2 3" key="1">
    <citation type="submission" date="2017-08" db="EMBL/GenBank/DDBJ databases">
        <title>Harnessing the power of phylogenomics to disentangle the directionality and signatures of interkingdom host jumping in the parasitic fungal genus Tolypocladium.</title>
        <authorList>
            <person name="Quandt C.A."/>
            <person name="Patterson W."/>
            <person name="Spatafora J.W."/>
        </authorList>
    </citation>
    <scope>NUCLEOTIDE SEQUENCE [LARGE SCALE GENOMIC DNA]</scope>
    <source>
        <strain evidence="2 3">CBS 113982</strain>
    </source>
</reference>
<organism evidence="2 3">
    <name type="scientific">Tolypocladium capitatum</name>
    <dbReference type="NCBI Taxonomy" id="45235"/>
    <lineage>
        <taxon>Eukaryota</taxon>
        <taxon>Fungi</taxon>
        <taxon>Dikarya</taxon>
        <taxon>Ascomycota</taxon>
        <taxon>Pezizomycotina</taxon>
        <taxon>Sordariomycetes</taxon>
        <taxon>Hypocreomycetidae</taxon>
        <taxon>Hypocreales</taxon>
        <taxon>Ophiocordycipitaceae</taxon>
        <taxon>Tolypocladium</taxon>
    </lineage>
</organism>
<comment type="caution">
    <text evidence="2">The sequence shown here is derived from an EMBL/GenBank/DDBJ whole genome shotgun (WGS) entry which is preliminary data.</text>
</comment>
<dbReference type="EMBL" id="NRSZ01000325">
    <property type="protein sequence ID" value="PNY27936.1"/>
    <property type="molecule type" value="Genomic_DNA"/>
</dbReference>
<accession>A0A2K3QK66</accession>
<gene>
    <name evidence="2" type="ORF">TCAP_02138</name>
</gene>
<keyword evidence="3" id="KW-1185">Reference proteome</keyword>
<protein>
    <submittedName>
        <fullName evidence="2">Uncharacterized protein</fullName>
    </submittedName>
</protein>